<dbReference type="SUPFAM" id="SSF56112">
    <property type="entry name" value="Protein kinase-like (PK-like)"/>
    <property type="match status" value="1"/>
</dbReference>
<proteinExistence type="predicted"/>
<feature type="compositionally biased region" description="Acidic residues" evidence="1">
    <location>
        <begin position="65"/>
        <end position="74"/>
    </location>
</feature>
<evidence type="ECO:0000256" key="1">
    <source>
        <dbReference type="SAM" id="MobiDB-lite"/>
    </source>
</evidence>
<name>A0ABP0B7F3_9PEZI</name>
<accession>A0ABP0B7F3</accession>
<evidence type="ECO:0008006" key="4">
    <source>
        <dbReference type="Google" id="ProtNLM"/>
    </source>
</evidence>
<dbReference type="InterPro" id="IPR011009">
    <property type="entry name" value="Kinase-like_dom_sf"/>
</dbReference>
<protein>
    <recommendedName>
        <fullName evidence="4">Aminoglycoside phosphotransferase domain-containing protein</fullName>
    </recommendedName>
</protein>
<comment type="caution">
    <text evidence="2">The sequence shown here is derived from an EMBL/GenBank/DDBJ whole genome shotgun (WGS) entry which is preliminary data.</text>
</comment>
<gene>
    <name evidence="2" type="ORF">SCUCBS95973_002475</name>
</gene>
<sequence length="365" mass="40823">MATETTPSAARHTLRNEWIGRIDQDAVLALAVWNYGRNASGRVVGKTNGSFNVCFFIELGDGNEPADAEVDASDDGQGKQKKGANGHDAQRTRISIPHVHALGHGVCLLRKEDTTARADVDATDDVKPDDAKPDETQCYLIMDFVEGEKLLPSKLRDLDPETWRTFLSQMVDILADLRTLEFPLIGPVNFLPNTPIFLPESLPPFASARDFIRFRHRVMSVAFEEPCRDHTLEDIRHELFAVHHLEAAYEDAAVGRMPGTTSWSSASASQNAPLVEDNTDGVSRDDKGPFILTHTDMHTCNVFIDDKWNIKAVIDRESAYTVPKCAFTPPSWITGHCGTFYRVNLPKWRRVHAEFRNLLAEKART</sequence>
<dbReference type="Proteomes" id="UP001642405">
    <property type="component" value="Unassembled WGS sequence"/>
</dbReference>
<reference evidence="2 3" key="1">
    <citation type="submission" date="2024-01" db="EMBL/GenBank/DDBJ databases">
        <authorList>
            <person name="Allen C."/>
            <person name="Tagirdzhanova G."/>
        </authorList>
    </citation>
    <scope>NUCLEOTIDE SEQUENCE [LARGE SCALE GENOMIC DNA]</scope>
</reference>
<evidence type="ECO:0000313" key="2">
    <source>
        <dbReference type="EMBL" id="CAK7215446.1"/>
    </source>
</evidence>
<feature type="compositionally biased region" description="Polar residues" evidence="1">
    <location>
        <begin position="260"/>
        <end position="272"/>
    </location>
</feature>
<dbReference type="PANTHER" id="PTHR21310:SF15">
    <property type="entry name" value="AMINOGLYCOSIDE PHOSPHOTRANSFERASE DOMAIN-CONTAINING PROTEIN"/>
    <property type="match status" value="1"/>
</dbReference>
<feature type="region of interest" description="Disordered" evidence="1">
    <location>
        <begin position="65"/>
        <end position="93"/>
    </location>
</feature>
<keyword evidence="3" id="KW-1185">Reference proteome</keyword>
<dbReference type="InterPro" id="IPR051678">
    <property type="entry name" value="AGP_Transferase"/>
</dbReference>
<dbReference type="EMBL" id="CAWUHB010000010">
    <property type="protein sequence ID" value="CAK7215446.1"/>
    <property type="molecule type" value="Genomic_DNA"/>
</dbReference>
<evidence type="ECO:0000313" key="3">
    <source>
        <dbReference type="Proteomes" id="UP001642405"/>
    </source>
</evidence>
<feature type="region of interest" description="Disordered" evidence="1">
    <location>
        <begin position="260"/>
        <end position="281"/>
    </location>
</feature>
<dbReference type="PANTHER" id="PTHR21310">
    <property type="entry name" value="AMINOGLYCOSIDE PHOSPHOTRANSFERASE-RELATED-RELATED"/>
    <property type="match status" value="1"/>
</dbReference>
<organism evidence="2 3">
    <name type="scientific">Sporothrix curviconia</name>
    <dbReference type="NCBI Taxonomy" id="1260050"/>
    <lineage>
        <taxon>Eukaryota</taxon>
        <taxon>Fungi</taxon>
        <taxon>Dikarya</taxon>
        <taxon>Ascomycota</taxon>
        <taxon>Pezizomycotina</taxon>
        <taxon>Sordariomycetes</taxon>
        <taxon>Sordariomycetidae</taxon>
        <taxon>Ophiostomatales</taxon>
        <taxon>Ophiostomataceae</taxon>
        <taxon>Sporothrix</taxon>
    </lineage>
</organism>